<gene>
    <name evidence="11" type="ORF">EDC28_10756</name>
</gene>
<dbReference type="Proteomes" id="UP000268033">
    <property type="component" value="Unassembled WGS sequence"/>
</dbReference>
<dbReference type="GO" id="GO:0030245">
    <property type="term" value="P:cellulose catabolic process"/>
    <property type="evidence" value="ECO:0007669"/>
    <property type="project" value="UniProtKB-KW"/>
</dbReference>
<dbReference type="Pfam" id="PF01270">
    <property type="entry name" value="Glyco_hydro_8"/>
    <property type="match status" value="1"/>
</dbReference>
<comment type="similarity">
    <text evidence="2 9">Belongs to the glycosyl hydrolase 8 (cellulase D) family.</text>
</comment>
<dbReference type="RefSeq" id="WP_244946594.1">
    <property type="nucleotide sequence ID" value="NZ_RJUL01000007.1"/>
</dbReference>
<dbReference type="EMBL" id="RJUL01000007">
    <property type="protein sequence ID" value="ROQ24175.1"/>
    <property type="molecule type" value="Genomic_DNA"/>
</dbReference>
<keyword evidence="3 10" id="KW-0732">Signal</keyword>
<evidence type="ECO:0000256" key="8">
    <source>
        <dbReference type="PROSITE-ProRule" id="PRU10058"/>
    </source>
</evidence>
<proteinExistence type="inferred from homology"/>
<dbReference type="AlphaFoldDB" id="A0A3N1P6L0"/>
<evidence type="ECO:0000256" key="9">
    <source>
        <dbReference type="RuleBase" id="RU361167"/>
    </source>
</evidence>
<dbReference type="PRINTS" id="PR00735">
    <property type="entry name" value="GLHYDRLASE8"/>
</dbReference>
<feature type="signal peptide" evidence="10">
    <location>
        <begin position="1"/>
        <end position="20"/>
    </location>
</feature>
<keyword evidence="6 9" id="KW-0326">Glycosidase</keyword>
<comment type="catalytic activity">
    <reaction evidence="1">
        <text>Endohydrolysis of (1-&gt;4)-beta-D-glucosidic linkages in cellulose, lichenin and cereal beta-D-glucans.</text>
        <dbReference type="EC" id="3.2.1.4"/>
    </reaction>
</comment>
<keyword evidence="12" id="KW-1185">Reference proteome</keyword>
<sequence length="327" mass="36079">MIKRLGLWLMAAVLSSSALADDWSRYKDSYISSEGRVIDTGNGDISHSEGQGYGMLLAQQYGDKATFEQLWRWTRKNLGRHDLPLFAWRYDPNSKPMVADTNDASDGDLLIAWALLRAGNVWQNSNYLNASRRIRMAVLDHLTLSYAGHRLLLPGLKGFTGDGYIDINLSYWVMPAFKAFAEADKDPRWQQLLASGEALVAAAQFGDAKLPSDWLRLTQSGQLAPSPDWPARFGFDAVRIGLYFRWAGLAQSASLAAIRHFWQLAGSKAPAWFDVQTGQQSPYGASVGLKAVIAISLEPAPALPPLDPKQDYYSASLLLLSKAAVNL</sequence>
<evidence type="ECO:0000256" key="10">
    <source>
        <dbReference type="SAM" id="SignalP"/>
    </source>
</evidence>
<evidence type="ECO:0000256" key="2">
    <source>
        <dbReference type="ARBA" id="ARBA00009209"/>
    </source>
</evidence>
<dbReference type="InterPro" id="IPR008928">
    <property type="entry name" value="6-hairpin_glycosidase_sf"/>
</dbReference>
<dbReference type="InterPro" id="IPR012341">
    <property type="entry name" value="6hp_glycosidase-like_sf"/>
</dbReference>
<reference evidence="11 12" key="1">
    <citation type="submission" date="2018-11" db="EMBL/GenBank/DDBJ databases">
        <title>Genomic Encyclopedia of Type Strains, Phase IV (KMG-IV): sequencing the most valuable type-strain genomes for metagenomic binning, comparative biology and taxonomic classification.</title>
        <authorList>
            <person name="Goeker M."/>
        </authorList>
    </citation>
    <scope>NUCLEOTIDE SEQUENCE [LARGE SCALE GENOMIC DNA]</scope>
    <source>
        <strain evidence="11 12">DSM 21945</strain>
    </source>
</reference>
<evidence type="ECO:0000256" key="7">
    <source>
        <dbReference type="ARBA" id="ARBA00023326"/>
    </source>
</evidence>
<keyword evidence="7 9" id="KW-0624">Polysaccharide degradation</keyword>
<dbReference type="PROSITE" id="PS00812">
    <property type="entry name" value="GLYCOSYL_HYDROL_F8"/>
    <property type="match status" value="1"/>
</dbReference>
<evidence type="ECO:0000256" key="5">
    <source>
        <dbReference type="ARBA" id="ARBA00023001"/>
    </source>
</evidence>
<evidence type="ECO:0000313" key="12">
    <source>
        <dbReference type="Proteomes" id="UP000268033"/>
    </source>
</evidence>
<evidence type="ECO:0000256" key="1">
    <source>
        <dbReference type="ARBA" id="ARBA00000966"/>
    </source>
</evidence>
<protein>
    <recommendedName>
        <fullName evidence="9">Glucanase</fullName>
        <ecNumber evidence="9">3.2.1.-</ecNumber>
    </recommendedName>
</protein>
<dbReference type="EC" id="3.2.1.-" evidence="9"/>
<feature type="active site" description="Nucleophile" evidence="8">
    <location>
        <position position="106"/>
    </location>
</feature>
<dbReference type="InterPro" id="IPR019834">
    <property type="entry name" value="Glyco_hydro_8_CS"/>
</dbReference>
<organism evidence="11 12">
    <name type="scientific">Gallaecimonas pentaromativorans</name>
    <dbReference type="NCBI Taxonomy" id="584787"/>
    <lineage>
        <taxon>Bacteria</taxon>
        <taxon>Pseudomonadati</taxon>
        <taxon>Pseudomonadota</taxon>
        <taxon>Gammaproteobacteria</taxon>
        <taxon>Enterobacterales</taxon>
        <taxon>Gallaecimonadaceae</taxon>
        <taxon>Gallaecimonas</taxon>
    </lineage>
</organism>
<dbReference type="GO" id="GO:0008810">
    <property type="term" value="F:cellulase activity"/>
    <property type="evidence" value="ECO:0007669"/>
    <property type="project" value="UniProtKB-EC"/>
</dbReference>
<keyword evidence="7 9" id="KW-0119">Carbohydrate metabolism</keyword>
<evidence type="ECO:0000256" key="3">
    <source>
        <dbReference type="ARBA" id="ARBA00022729"/>
    </source>
</evidence>
<dbReference type="InterPro" id="IPR002037">
    <property type="entry name" value="Glyco_hydro_8"/>
</dbReference>
<keyword evidence="4 9" id="KW-0378">Hydrolase</keyword>
<evidence type="ECO:0000313" key="11">
    <source>
        <dbReference type="EMBL" id="ROQ24175.1"/>
    </source>
</evidence>
<evidence type="ECO:0000256" key="4">
    <source>
        <dbReference type="ARBA" id="ARBA00022801"/>
    </source>
</evidence>
<evidence type="ECO:0000256" key="6">
    <source>
        <dbReference type="ARBA" id="ARBA00023295"/>
    </source>
</evidence>
<name>A0A3N1P6L0_9GAMM</name>
<feature type="chain" id="PRO_5018164332" description="Glucanase" evidence="10">
    <location>
        <begin position="21"/>
        <end position="327"/>
    </location>
</feature>
<accession>A0A3N1P6L0</accession>
<dbReference type="Gene3D" id="1.50.10.10">
    <property type="match status" value="1"/>
</dbReference>
<keyword evidence="5" id="KW-0136">Cellulose degradation</keyword>
<comment type="caution">
    <text evidence="11">The sequence shown here is derived from an EMBL/GenBank/DDBJ whole genome shotgun (WGS) entry which is preliminary data.</text>
</comment>
<dbReference type="STRING" id="584787.GCA_001247655_00747"/>
<dbReference type="SUPFAM" id="SSF48208">
    <property type="entry name" value="Six-hairpin glycosidases"/>
    <property type="match status" value="1"/>
</dbReference>